<feature type="region of interest" description="Disordered" evidence="2">
    <location>
        <begin position="30"/>
        <end position="56"/>
    </location>
</feature>
<dbReference type="PROSITE" id="PS00194">
    <property type="entry name" value="THIOREDOXIN_1"/>
    <property type="match status" value="1"/>
</dbReference>
<organism evidence="5 6">
    <name type="scientific">Sporosarcina siberiensis</name>
    <dbReference type="NCBI Taxonomy" id="1365606"/>
    <lineage>
        <taxon>Bacteria</taxon>
        <taxon>Bacillati</taxon>
        <taxon>Bacillota</taxon>
        <taxon>Bacilli</taxon>
        <taxon>Bacillales</taxon>
        <taxon>Caryophanaceae</taxon>
        <taxon>Sporosarcina</taxon>
    </lineage>
</organism>
<keyword evidence="3" id="KW-0812">Transmembrane</keyword>
<dbReference type="InterPro" id="IPR000866">
    <property type="entry name" value="AhpC/TSA"/>
</dbReference>
<dbReference type="PROSITE" id="PS51352">
    <property type="entry name" value="THIOREDOXIN_2"/>
    <property type="match status" value="1"/>
</dbReference>
<dbReference type="PANTHER" id="PTHR42852:SF17">
    <property type="entry name" value="THIOREDOXIN-LIKE PROTEIN HI_1115"/>
    <property type="match status" value="1"/>
</dbReference>
<keyword evidence="3" id="KW-0472">Membrane</keyword>
<dbReference type="InterPro" id="IPR036249">
    <property type="entry name" value="Thioredoxin-like_sf"/>
</dbReference>
<comment type="caution">
    <text evidence="5">The sequence shown here is derived from an EMBL/GenBank/DDBJ whole genome shotgun (WGS) entry which is preliminary data.</text>
</comment>
<gene>
    <name evidence="5" type="ORF">ACFSFY_02320</name>
</gene>
<dbReference type="SUPFAM" id="SSF52833">
    <property type="entry name" value="Thioredoxin-like"/>
    <property type="match status" value="1"/>
</dbReference>
<name>A0ABW4SC26_9BACL</name>
<keyword evidence="1" id="KW-1015">Disulfide bond</keyword>
<dbReference type="Gene3D" id="3.40.30.10">
    <property type="entry name" value="Glutaredoxin"/>
    <property type="match status" value="1"/>
</dbReference>
<dbReference type="CDD" id="cd02966">
    <property type="entry name" value="TlpA_like_family"/>
    <property type="match status" value="1"/>
</dbReference>
<evidence type="ECO:0000259" key="4">
    <source>
        <dbReference type="PROSITE" id="PS51352"/>
    </source>
</evidence>
<dbReference type="InterPro" id="IPR050553">
    <property type="entry name" value="Thioredoxin_ResA/DsbE_sf"/>
</dbReference>
<sequence length="191" mass="21041">MNKKTVGIMITALIIGAMIVLTVKSNLEKAEPIPQSPGSDTSLTDSTGFKPGNTPPDFELTTLSGDVVKLSDYKGKKVILNFWASWCGPCKAEMPHMENYYKKHKESDNVEIIAVNLTKQERKGMEGIENFIDAFGLTFPIPLDEDGRVMDDYAVIGIPTSYFINTDGTIGQKVVAAMDEKTLKVYVDNLN</sequence>
<keyword evidence="3" id="KW-1133">Transmembrane helix</keyword>
<dbReference type="InterPro" id="IPR013766">
    <property type="entry name" value="Thioredoxin_domain"/>
</dbReference>
<evidence type="ECO:0000256" key="3">
    <source>
        <dbReference type="SAM" id="Phobius"/>
    </source>
</evidence>
<dbReference type="RefSeq" id="WP_381535560.1">
    <property type="nucleotide sequence ID" value="NZ_JBHUGI010000004.1"/>
</dbReference>
<protein>
    <submittedName>
        <fullName evidence="5">Redoxin domain-containing protein</fullName>
    </submittedName>
</protein>
<feature type="compositionally biased region" description="Polar residues" evidence="2">
    <location>
        <begin position="36"/>
        <end position="47"/>
    </location>
</feature>
<keyword evidence="6" id="KW-1185">Reference proteome</keyword>
<evidence type="ECO:0000256" key="1">
    <source>
        <dbReference type="ARBA" id="ARBA00023157"/>
    </source>
</evidence>
<accession>A0ABW4SC26</accession>
<feature type="domain" description="Thioredoxin" evidence="4">
    <location>
        <begin position="49"/>
        <end position="191"/>
    </location>
</feature>
<reference evidence="6" key="1">
    <citation type="journal article" date="2019" name="Int. J. Syst. Evol. Microbiol.">
        <title>The Global Catalogue of Microorganisms (GCM) 10K type strain sequencing project: providing services to taxonomists for standard genome sequencing and annotation.</title>
        <authorList>
            <consortium name="The Broad Institute Genomics Platform"/>
            <consortium name="The Broad Institute Genome Sequencing Center for Infectious Disease"/>
            <person name="Wu L."/>
            <person name="Ma J."/>
        </authorList>
    </citation>
    <scope>NUCLEOTIDE SEQUENCE [LARGE SCALE GENOMIC DNA]</scope>
    <source>
        <strain evidence="6">CGMCC 4.7177</strain>
    </source>
</reference>
<evidence type="ECO:0000313" key="5">
    <source>
        <dbReference type="EMBL" id="MFD1926911.1"/>
    </source>
</evidence>
<dbReference type="EMBL" id="JBHUGI010000004">
    <property type="protein sequence ID" value="MFD1926911.1"/>
    <property type="molecule type" value="Genomic_DNA"/>
</dbReference>
<evidence type="ECO:0000256" key="2">
    <source>
        <dbReference type="SAM" id="MobiDB-lite"/>
    </source>
</evidence>
<dbReference type="Pfam" id="PF00578">
    <property type="entry name" value="AhpC-TSA"/>
    <property type="match status" value="1"/>
</dbReference>
<dbReference type="InterPro" id="IPR017937">
    <property type="entry name" value="Thioredoxin_CS"/>
</dbReference>
<feature type="transmembrane region" description="Helical" evidence="3">
    <location>
        <begin position="6"/>
        <end position="23"/>
    </location>
</feature>
<dbReference type="PANTHER" id="PTHR42852">
    <property type="entry name" value="THIOL:DISULFIDE INTERCHANGE PROTEIN DSBE"/>
    <property type="match status" value="1"/>
</dbReference>
<evidence type="ECO:0000313" key="6">
    <source>
        <dbReference type="Proteomes" id="UP001597218"/>
    </source>
</evidence>
<dbReference type="Proteomes" id="UP001597218">
    <property type="component" value="Unassembled WGS sequence"/>
</dbReference>
<proteinExistence type="predicted"/>